<dbReference type="GO" id="GO:0005524">
    <property type="term" value="F:ATP binding"/>
    <property type="evidence" value="ECO:0007669"/>
    <property type="project" value="UniProtKB-KW"/>
</dbReference>
<dbReference type="InterPro" id="IPR025662">
    <property type="entry name" value="Sigma_54_int_dom_ATP-bd_1"/>
</dbReference>
<dbReference type="InterPro" id="IPR000644">
    <property type="entry name" value="CBS_dom"/>
</dbReference>
<dbReference type="STRING" id="341036.SAMN05660649_04124"/>
<keyword evidence="4 10" id="KW-0238">DNA-binding</keyword>
<feature type="domain" description="CBS" evidence="9">
    <location>
        <begin position="8"/>
        <end position="64"/>
    </location>
</feature>
<evidence type="ECO:0000259" key="7">
    <source>
        <dbReference type="PROSITE" id="PS50045"/>
    </source>
</evidence>
<protein>
    <submittedName>
        <fullName evidence="10">Transcriptional regulator containing PAS, AAA-type ATPase, and DNA-binding Fis domains</fullName>
    </submittedName>
</protein>
<dbReference type="InterPro" id="IPR025944">
    <property type="entry name" value="Sigma_54_int_dom_CS"/>
</dbReference>
<dbReference type="FunFam" id="3.40.50.300:FF:000006">
    <property type="entry name" value="DNA-binding transcriptional regulator NtrC"/>
    <property type="match status" value="1"/>
</dbReference>
<organism evidence="10 11">
    <name type="scientific">Desulfotruncus arcticus DSM 17038</name>
    <dbReference type="NCBI Taxonomy" id="1121424"/>
    <lineage>
        <taxon>Bacteria</taxon>
        <taxon>Bacillati</taxon>
        <taxon>Bacillota</taxon>
        <taxon>Clostridia</taxon>
        <taxon>Eubacteriales</taxon>
        <taxon>Desulfallaceae</taxon>
        <taxon>Desulfotruncus</taxon>
    </lineage>
</organism>
<dbReference type="InterPro" id="IPR002078">
    <property type="entry name" value="Sigma_54_int"/>
</dbReference>
<dbReference type="Pfam" id="PF00571">
    <property type="entry name" value="CBS"/>
    <property type="match status" value="2"/>
</dbReference>
<evidence type="ECO:0000256" key="3">
    <source>
        <dbReference type="ARBA" id="ARBA00023015"/>
    </source>
</evidence>
<dbReference type="Gene3D" id="3.30.450.20">
    <property type="entry name" value="PAS domain"/>
    <property type="match status" value="2"/>
</dbReference>
<dbReference type="InterPro" id="IPR058031">
    <property type="entry name" value="AAA_lid_NorR"/>
</dbReference>
<reference evidence="11" key="1">
    <citation type="submission" date="2016-10" db="EMBL/GenBank/DDBJ databases">
        <authorList>
            <person name="Varghese N."/>
            <person name="Submissions S."/>
        </authorList>
    </citation>
    <scope>NUCLEOTIDE SEQUENCE [LARGE SCALE GENOMIC DNA]</scope>
    <source>
        <strain evidence="11">DSM 17038</strain>
    </source>
</reference>
<dbReference type="SUPFAM" id="SSF55785">
    <property type="entry name" value="PYP-like sensor domain (PAS domain)"/>
    <property type="match status" value="2"/>
</dbReference>
<evidence type="ECO:0000259" key="9">
    <source>
        <dbReference type="PROSITE" id="PS51371"/>
    </source>
</evidence>
<dbReference type="PROSITE" id="PS50112">
    <property type="entry name" value="PAS"/>
    <property type="match status" value="2"/>
</dbReference>
<dbReference type="PRINTS" id="PR01590">
    <property type="entry name" value="HTHFIS"/>
</dbReference>
<dbReference type="Gene3D" id="3.40.50.300">
    <property type="entry name" value="P-loop containing nucleotide triphosphate hydrolases"/>
    <property type="match status" value="1"/>
</dbReference>
<dbReference type="PROSITE" id="PS00676">
    <property type="entry name" value="SIGMA54_INTERACT_2"/>
    <property type="match status" value="1"/>
</dbReference>
<dbReference type="Pfam" id="PF25601">
    <property type="entry name" value="AAA_lid_14"/>
    <property type="match status" value="1"/>
</dbReference>
<dbReference type="RefSeq" id="WP_092473911.1">
    <property type="nucleotide sequence ID" value="NZ_FOOX01000019.1"/>
</dbReference>
<keyword evidence="6" id="KW-0129">CBS domain</keyword>
<dbReference type="PROSITE" id="PS51371">
    <property type="entry name" value="CBS"/>
    <property type="match status" value="2"/>
</dbReference>
<dbReference type="AlphaFoldDB" id="A0A1I2XYF4"/>
<keyword evidence="1" id="KW-0547">Nucleotide-binding</keyword>
<dbReference type="SUPFAM" id="SSF46689">
    <property type="entry name" value="Homeodomain-like"/>
    <property type="match status" value="1"/>
</dbReference>
<dbReference type="InterPro" id="IPR046342">
    <property type="entry name" value="CBS_dom_sf"/>
</dbReference>
<dbReference type="CDD" id="cd00130">
    <property type="entry name" value="PAS"/>
    <property type="match status" value="2"/>
</dbReference>
<name>A0A1I2XYF4_9FIRM</name>
<feature type="domain" description="Sigma-54 factor interaction" evidence="7">
    <location>
        <begin position="380"/>
        <end position="610"/>
    </location>
</feature>
<dbReference type="InterPro" id="IPR035965">
    <property type="entry name" value="PAS-like_dom_sf"/>
</dbReference>
<dbReference type="InterPro" id="IPR027417">
    <property type="entry name" value="P-loop_NTPase"/>
</dbReference>
<dbReference type="Pfam" id="PF13188">
    <property type="entry name" value="PAS_8"/>
    <property type="match status" value="2"/>
</dbReference>
<dbReference type="CDD" id="cd02205">
    <property type="entry name" value="CBS_pair_SF"/>
    <property type="match status" value="1"/>
</dbReference>
<dbReference type="GO" id="GO:0043565">
    <property type="term" value="F:sequence-specific DNA binding"/>
    <property type="evidence" value="ECO:0007669"/>
    <property type="project" value="InterPro"/>
</dbReference>
<dbReference type="PROSITE" id="PS00688">
    <property type="entry name" value="SIGMA54_INTERACT_3"/>
    <property type="match status" value="1"/>
</dbReference>
<proteinExistence type="predicted"/>
<dbReference type="Gene3D" id="1.10.10.60">
    <property type="entry name" value="Homeodomain-like"/>
    <property type="match status" value="1"/>
</dbReference>
<dbReference type="Gene3D" id="3.90.1280.20">
    <property type="match status" value="1"/>
</dbReference>
<evidence type="ECO:0000256" key="5">
    <source>
        <dbReference type="ARBA" id="ARBA00023163"/>
    </source>
</evidence>
<dbReference type="InterPro" id="IPR002197">
    <property type="entry name" value="HTH_Fis"/>
</dbReference>
<sequence length="698" mass="78347">MLQLKEIMNTSIATISSLQTIGEAIKLFRNNKLNAIFVVDDDGILIGMLTLSNLFDALLRGQNLEDPIKGCYIPRNKVVFLPQDKQYSNLSQIRDWLMNSKVKETPVINNDGRPVGVVTQADVIKAFLKEMQKLYDQIYSILKVVPTGILAVNDENLITVCNQFSENLLGIQSTEVVGQDLGMIIPEINLDSNKPQKIRRNASSILATSSPVSLKPICGHIVVLYDATEIERMAQEIESVKRLQSTLETVLNTAYEGLLVINNDGKIILANRSFEQLSKKSSQDLIGQRACTIIKQFDSISKNQKDYKIEEINGQSAVVSYIPLKGAPEVSGGVLRVIYRHLDQLQDVMREFEKLKHSLSYYKDELFKLNGTRYTLDSIITKRNSEMTKVKRIASKAAECLSNVLIIGESGTGKELFAHAIHNASSRCKEPFIKVNCAAIPAELAESELFGYAPGAFTGAARQGKPGKFELANGGTIFLDEIGDMPLQLQSKLLRVIQDREIEIVGGTNTIPVDIRIIAATNKDLRLLVYQKLFRQDLFYRINVIYLPIPPLRKRKEDIEPLVNSFLSKYNSILNKNFKGITPDVLEAFKRYSWPGNIRELQNAIERAISLGANSWLTWADFSDVLEQEQNNTESTLAKDNNNMEKTILKESLQQQESELIRWALTECAGNRAKAAKLLGISRSSFYEKIKKHAIELD</sequence>
<dbReference type="SUPFAM" id="SSF52540">
    <property type="entry name" value="P-loop containing nucleoside triphosphate hydrolases"/>
    <property type="match status" value="1"/>
</dbReference>
<evidence type="ECO:0000259" key="8">
    <source>
        <dbReference type="PROSITE" id="PS50112"/>
    </source>
</evidence>
<feature type="domain" description="PAS" evidence="8">
    <location>
        <begin position="134"/>
        <end position="187"/>
    </location>
</feature>
<dbReference type="InterPro" id="IPR025943">
    <property type="entry name" value="Sigma_54_int_dom_ATP-bd_2"/>
</dbReference>
<evidence type="ECO:0000313" key="11">
    <source>
        <dbReference type="Proteomes" id="UP000199337"/>
    </source>
</evidence>
<dbReference type="PROSITE" id="PS50045">
    <property type="entry name" value="SIGMA54_INTERACT_4"/>
    <property type="match status" value="1"/>
</dbReference>
<dbReference type="SMART" id="SM00382">
    <property type="entry name" value="AAA"/>
    <property type="match status" value="1"/>
</dbReference>
<keyword evidence="2" id="KW-0067">ATP-binding</keyword>
<dbReference type="PANTHER" id="PTHR32071">
    <property type="entry name" value="TRANSCRIPTIONAL REGULATORY PROTEIN"/>
    <property type="match status" value="1"/>
</dbReference>
<evidence type="ECO:0000256" key="1">
    <source>
        <dbReference type="ARBA" id="ARBA00022741"/>
    </source>
</evidence>
<dbReference type="SMART" id="SM00091">
    <property type="entry name" value="PAS"/>
    <property type="match status" value="2"/>
</dbReference>
<feature type="domain" description="CBS" evidence="9">
    <location>
        <begin position="72"/>
        <end position="134"/>
    </location>
</feature>
<dbReference type="SUPFAM" id="SSF54631">
    <property type="entry name" value="CBS-domain pair"/>
    <property type="match status" value="1"/>
</dbReference>
<dbReference type="Pfam" id="PF00158">
    <property type="entry name" value="Sigma54_activat"/>
    <property type="match status" value="1"/>
</dbReference>
<dbReference type="CDD" id="cd00009">
    <property type="entry name" value="AAA"/>
    <property type="match status" value="1"/>
</dbReference>
<dbReference type="InterPro" id="IPR000014">
    <property type="entry name" value="PAS"/>
</dbReference>
<gene>
    <name evidence="10" type="ORF">SAMN05660649_04124</name>
</gene>
<dbReference type="PANTHER" id="PTHR32071:SF57">
    <property type="entry name" value="C4-DICARBOXYLATE TRANSPORT TRANSCRIPTIONAL REGULATORY PROTEIN DCTD"/>
    <property type="match status" value="1"/>
</dbReference>
<keyword evidence="11" id="KW-1185">Reference proteome</keyword>
<dbReference type="SMART" id="SM00116">
    <property type="entry name" value="CBS"/>
    <property type="match status" value="2"/>
</dbReference>
<keyword evidence="5" id="KW-0804">Transcription</keyword>
<feature type="domain" description="PAS" evidence="8">
    <location>
        <begin position="243"/>
        <end position="288"/>
    </location>
</feature>
<evidence type="ECO:0000256" key="4">
    <source>
        <dbReference type="ARBA" id="ARBA00023125"/>
    </source>
</evidence>
<dbReference type="InterPro" id="IPR003593">
    <property type="entry name" value="AAA+_ATPase"/>
</dbReference>
<dbReference type="OrthoDB" id="9803970at2"/>
<dbReference type="EMBL" id="FOOX01000019">
    <property type="protein sequence ID" value="SFH17101.1"/>
    <property type="molecule type" value="Genomic_DNA"/>
</dbReference>
<evidence type="ECO:0000256" key="2">
    <source>
        <dbReference type="ARBA" id="ARBA00022840"/>
    </source>
</evidence>
<dbReference type="Gene3D" id="3.10.580.10">
    <property type="entry name" value="CBS-domain"/>
    <property type="match status" value="1"/>
</dbReference>
<dbReference type="Proteomes" id="UP000199337">
    <property type="component" value="Unassembled WGS sequence"/>
</dbReference>
<dbReference type="Pfam" id="PF02954">
    <property type="entry name" value="HTH_8"/>
    <property type="match status" value="1"/>
</dbReference>
<dbReference type="InterPro" id="IPR009057">
    <property type="entry name" value="Homeodomain-like_sf"/>
</dbReference>
<dbReference type="Gene3D" id="1.10.8.60">
    <property type="match status" value="1"/>
</dbReference>
<accession>A0A1I2XYF4</accession>
<evidence type="ECO:0000256" key="6">
    <source>
        <dbReference type="PROSITE-ProRule" id="PRU00703"/>
    </source>
</evidence>
<evidence type="ECO:0000313" key="10">
    <source>
        <dbReference type="EMBL" id="SFH17101.1"/>
    </source>
</evidence>
<dbReference type="PROSITE" id="PS00675">
    <property type="entry name" value="SIGMA54_INTERACT_1"/>
    <property type="match status" value="1"/>
</dbReference>
<keyword evidence="3" id="KW-0805">Transcription regulation</keyword>
<dbReference type="GO" id="GO:0006355">
    <property type="term" value="P:regulation of DNA-templated transcription"/>
    <property type="evidence" value="ECO:0007669"/>
    <property type="project" value="InterPro"/>
</dbReference>